<feature type="domain" description="RING-type" evidence="6">
    <location>
        <begin position="16"/>
        <end position="58"/>
    </location>
</feature>
<feature type="domain" description="B box-type" evidence="7">
    <location>
        <begin position="96"/>
        <end position="132"/>
    </location>
</feature>
<dbReference type="Gene3D" id="3.30.160.60">
    <property type="entry name" value="Classic Zinc Finger"/>
    <property type="match status" value="1"/>
</dbReference>
<dbReference type="AlphaFoldDB" id="H9H9B2"/>
<dbReference type="InParanoid" id="H9H9B2"/>
<dbReference type="InterPro" id="IPR001841">
    <property type="entry name" value="Znf_RING"/>
</dbReference>
<evidence type="ECO:0000256" key="3">
    <source>
        <dbReference type="ARBA" id="ARBA00022833"/>
    </source>
</evidence>
<keyword evidence="3" id="KW-0862">Zinc</keyword>
<accession>H9H9B2</accession>
<evidence type="ECO:0000259" key="7">
    <source>
        <dbReference type="PROSITE" id="PS50119"/>
    </source>
</evidence>
<sequence length="277" mass="31836">MEAKELIENLKAELTCSICLGYFTDPVTALKCGHTFCKDCLLQCDEQADATLTCPECKAVTRFSDTVPIKNLQDFSITGKTLIQKLLFSLPLLTTCDQHGEKEKLFCEQDQKLICGSCLLTQEHKDHQDLPLQMAADKCKKKLQETLNVLQKKDGELKAENNDMGKQEENANKHADLYKKLIRCEYKKMHEILYDEENEHLQKLNQDLEDNLAKVQTNKAILSEQIQLFQQMILEIEESLNASPFKMLQDMKGILERNEELRLQETQTVNLTFTSSR</sequence>
<dbReference type="PROSITE" id="PS00518">
    <property type="entry name" value="ZF_RING_1"/>
    <property type="match status" value="1"/>
</dbReference>
<evidence type="ECO:0000313" key="8">
    <source>
        <dbReference type="Ensembl" id="ENSMODP00000027392.2"/>
    </source>
</evidence>
<dbReference type="SMART" id="SM00336">
    <property type="entry name" value="BBOX"/>
    <property type="match status" value="1"/>
</dbReference>
<protein>
    <submittedName>
        <fullName evidence="8">Uncharacterized protein</fullName>
    </submittedName>
</protein>
<feature type="coiled-coil region" evidence="5">
    <location>
        <begin position="140"/>
        <end position="225"/>
    </location>
</feature>
<evidence type="ECO:0000256" key="1">
    <source>
        <dbReference type="ARBA" id="ARBA00022723"/>
    </source>
</evidence>
<proteinExistence type="predicted"/>
<dbReference type="InterPro" id="IPR050143">
    <property type="entry name" value="TRIM/RBCC"/>
</dbReference>
<evidence type="ECO:0000259" key="6">
    <source>
        <dbReference type="PROSITE" id="PS50089"/>
    </source>
</evidence>
<dbReference type="SUPFAM" id="SSF57850">
    <property type="entry name" value="RING/U-box"/>
    <property type="match status" value="1"/>
</dbReference>
<dbReference type="HOGENOM" id="CLU_013137_0_3_1"/>
<dbReference type="SUPFAM" id="SSF57845">
    <property type="entry name" value="B-box zinc-binding domain"/>
    <property type="match status" value="1"/>
</dbReference>
<dbReference type="PROSITE" id="PS50089">
    <property type="entry name" value="ZF_RING_2"/>
    <property type="match status" value="1"/>
</dbReference>
<evidence type="ECO:0000313" key="9">
    <source>
        <dbReference type="Proteomes" id="UP000002280"/>
    </source>
</evidence>
<dbReference type="GeneTree" id="ENSGT00940000154582"/>
<dbReference type="Pfam" id="PF13445">
    <property type="entry name" value="zf-RING_UBOX"/>
    <property type="match status" value="1"/>
</dbReference>
<reference evidence="8" key="1">
    <citation type="journal article" date="2007" name="Nature">
        <title>Genome of the marsupial Monodelphis domestica reveals innovation in non-coding sequences.</title>
        <authorList>
            <person name="Mikkelsen T.S."/>
            <person name="Wakefield M.J."/>
            <person name="Aken B."/>
            <person name="Amemiya C.T."/>
            <person name="Chang J.L."/>
            <person name="Duke S."/>
            <person name="Garber M."/>
            <person name="Gentles A.J."/>
            <person name="Goodstadt L."/>
            <person name="Heger A."/>
            <person name="Jurka J."/>
            <person name="Kamal M."/>
            <person name="Mauceli E."/>
            <person name="Searle S.M."/>
            <person name="Sharpe T."/>
            <person name="Baker M.L."/>
            <person name="Batzer M.A."/>
            <person name="Benos P.V."/>
            <person name="Belov K."/>
            <person name="Clamp M."/>
            <person name="Cook A."/>
            <person name="Cuff J."/>
            <person name="Das R."/>
            <person name="Davidow L."/>
            <person name="Deakin J.E."/>
            <person name="Fazzari M.J."/>
            <person name="Glass J.L."/>
            <person name="Grabherr M."/>
            <person name="Greally J.M."/>
            <person name="Gu W."/>
            <person name="Hore T.A."/>
            <person name="Huttley G.A."/>
            <person name="Kleber M."/>
            <person name="Jirtle R.L."/>
            <person name="Koina E."/>
            <person name="Lee J.T."/>
            <person name="Mahony S."/>
            <person name="Marra M.A."/>
            <person name="Miller R.D."/>
            <person name="Nicholls R.D."/>
            <person name="Oda M."/>
            <person name="Papenfuss A.T."/>
            <person name="Parra Z.E."/>
            <person name="Pollock D.D."/>
            <person name="Ray D.A."/>
            <person name="Schein J.E."/>
            <person name="Speed T.P."/>
            <person name="Thompson K."/>
            <person name="VandeBerg J.L."/>
            <person name="Wade C.M."/>
            <person name="Walker J.A."/>
            <person name="Waters P.D."/>
            <person name="Webber C."/>
            <person name="Weidman J.R."/>
            <person name="Xie X."/>
            <person name="Zody M.C."/>
            <person name="Baldwin J."/>
            <person name="Abdouelleil A."/>
            <person name="Abdulkadir J."/>
            <person name="Abebe A."/>
            <person name="Abera B."/>
            <person name="Abreu J."/>
            <person name="Acer S.C."/>
            <person name="Aftuck L."/>
            <person name="Alexander A."/>
            <person name="An P."/>
            <person name="Anderson E."/>
            <person name="Anderson S."/>
            <person name="Arachi H."/>
            <person name="Azer M."/>
            <person name="Bachantsang P."/>
            <person name="Barry A."/>
            <person name="Bayul T."/>
            <person name="Berlin A."/>
            <person name="Bessette D."/>
            <person name="Bloom T."/>
            <person name="Bloom T."/>
            <person name="Boguslavskiy L."/>
            <person name="Bonnet C."/>
            <person name="Boukhgalter B."/>
            <person name="Bourzgui I."/>
            <person name="Brown A."/>
            <person name="Cahill P."/>
            <person name="Channer S."/>
            <person name="Cheshatsang Y."/>
            <person name="Chuda L."/>
            <person name="Citroen M."/>
            <person name="Collymore A."/>
            <person name="Cooke P."/>
            <person name="Costello M."/>
            <person name="D'Aco K."/>
            <person name="Daza R."/>
            <person name="De Haan G."/>
            <person name="DeGray S."/>
            <person name="DeMaso C."/>
            <person name="Dhargay N."/>
            <person name="Dooley K."/>
            <person name="Dooley E."/>
            <person name="Doricent M."/>
            <person name="Dorje P."/>
            <person name="Dorjee K."/>
            <person name="Dupes A."/>
            <person name="Elong R."/>
            <person name="Falk J."/>
            <person name="Farina A."/>
            <person name="Faro S."/>
            <person name="Ferguson D."/>
            <person name="Fisher S."/>
            <person name="Foley C.D."/>
            <person name="Franke A."/>
            <person name="Friedrich D."/>
            <person name="Gadbois L."/>
            <person name="Gearin G."/>
            <person name="Gearin C.R."/>
            <person name="Giannoukos G."/>
            <person name="Goode T."/>
            <person name="Graham J."/>
            <person name="Grandbois E."/>
            <person name="Grewal S."/>
            <person name="Gyaltsen K."/>
            <person name="Hafez N."/>
            <person name="Hagos B."/>
            <person name="Hall J."/>
            <person name="Henson C."/>
            <person name="Hollinger A."/>
            <person name="Honan T."/>
            <person name="Huard M.D."/>
            <person name="Hughes L."/>
            <person name="Hurhula B."/>
            <person name="Husby M.E."/>
            <person name="Kamat A."/>
            <person name="Kanga B."/>
            <person name="Kashin S."/>
            <person name="Khazanovich D."/>
            <person name="Kisner P."/>
            <person name="Lance K."/>
            <person name="Lara M."/>
            <person name="Lee W."/>
            <person name="Lennon N."/>
            <person name="Letendre F."/>
            <person name="LeVine R."/>
            <person name="Lipovsky A."/>
            <person name="Liu X."/>
            <person name="Liu J."/>
            <person name="Liu S."/>
            <person name="Lokyitsang T."/>
            <person name="Lokyitsang Y."/>
            <person name="Lubonja R."/>
            <person name="Lui A."/>
            <person name="MacDonald P."/>
            <person name="Magnisalis V."/>
            <person name="Maru K."/>
            <person name="Matthews C."/>
            <person name="McCusker W."/>
            <person name="McDonough S."/>
            <person name="Mehta T."/>
            <person name="Meldrim J."/>
            <person name="Meneus L."/>
            <person name="Mihai O."/>
            <person name="Mihalev A."/>
            <person name="Mihova T."/>
            <person name="Mittelman R."/>
            <person name="Mlenga V."/>
            <person name="Montmayeur A."/>
            <person name="Mulrain L."/>
            <person name="Navidi A."/>
            <person name="Naylor J."/>
            <person name="Negash T."/>
            <person name="Nguyen T."/>
            <person name="Nguyen N."/>
            <person name="Nicol R."/>
            <person name="Norbu C."/>
            <person name="Norbu N."/>
            <person name="Novod N."/>
            <person name="O'Neill B."/>
            <person name="Osman S."/>
            <person name="Markiewicz E."/>
            <person name="Oyono O.L."/>
            <person name="Patti C."/>
            <person name="Phunkhang P."/>
            <person name="Pierre F."/>
            <person name="Priest M."/>
            <person name="Raghuraman S."/>
            <person name="Rege F."/>
            <person name="Reyes R."/>
            <person name="Rise C."/>
            <person name="Rogov P."/>
            <person name="Ross K."/>
            <person name="Ryan E."/>
            <person name="Settipalli S."/>
            <person name="Shea T."/>
            <person name="Sherpa N."/>
            <person name="Shi L."/>
            <person name="Shih D."/>
            <person name="Sparrow T."/>
            <person name="Spaulding J."/>
            <person name="Stalker J."/>
            <person name="Stange-Thomann N."/>
            <person name="Stavropoulos S."/>
            <person name="Stone C."/>
            <person name="Strader C."/>
            <person name="Tesfaye S."/>
            <person name="Thomson T."/>
            <person name="Thoulutsang Y."/>
            <person name="Thoulutsang D."/>
            <person name="Topham K."/>
            <person name="Topping I."/>
            <person name="Tsamla T."/>
            <person name="Vassiliev H."/>
            <person name="Vo A."/>
            <person name="Wangchuk T."/>
            <person name="Wangdi T."/>
            <person name="Weiand M."/>
            <person name="Wilkinson J."/>
            <person name="Wilson A."/>
            <person name="Yadav S."/>
            <person name="Young G."/>
            <person name="Yu Q."/>
            <person name="Zembek L."/>
            <person name="Zhong D."/>
            <person name="Zimmer A."/>
            <person name="Zwirko Z."/>
            <person name="Jaffe D.B."/>
            <person name="Alvarez P."/>
            <person name="Brockman W."/>
            <person name="Butler J."/>
            <person name="Chin C."/>
            <person name="Gnerre S."/>
            <person name="MacCallum I."/>
            <person name="Graves J.A."/>
            <person name="Ponting C.P."/>
            <person name="Breen M."/>
            <person name="Samollow P.B."/>
            <person name="Lander E.S."/>
            <person name="Lindblad-Toh K."/>
        </authorList>
    </citation>
    <scope>NUCLEOTIDE SEQUENCE [LARGE SCALE GENOMIC DNA]</scope>
</reference>
<dbReference type="InterPro" id="IPR027370">
    <property type="entry name" value="Znf-RING_euk"/>
</dbReference>
<dbReference type="Pfam" id="PF00643">
    <property type="entry name" value="zf-B_box"/>
    <property type="match status" value="1"/>
</dbReference>
<dbReference type="Gene3D" id="3.30.40.10">
    <property type="entry name" value="Zinc/RING finger domain, C3HC4 (zinc finger)"/>
    <property type="match status" value="1"/>
</dbReference>
<keyword evidence="2 4" id="KW-0863">Zinc-finger</keyword>
<dbReference type="Proteomes" id="UP000002280">
    <property type="component" value="Unplaced"/>
</dbReference>
<reference evidence="8" key="2">
    <citation type="submission" date="2025-08" db="UniProtKB">
        <authorList>
            <consortium name="Ensembl"/>
        </authorList>
    </citation>
    <scope>IDENTIFICATION</scope>
</reference>
<dbReference type="eggNOG" id="KOG2177">
    <property type="taxonomic scope" value="Eukaryota"/>
</dbReference>
<organism evidence="8 9">
    <name type="scientific">Monodelphis domestica</name>
    <name type="common">Gray short-tailed opossum</name>
    <dbReference type="NCBI Taxonomy" id="13616"/>
    <lineage>
        <taxon>Eukaryota</taxon>
        <taxon>Metazoa</taxon>
        <taxon>Chordata</taxon>
        <taxon>Craniata</taxon>
        <taxon>Vertebrata</taxon>
        <taxon>Euteleostomi</taxon>
        <taxon>Mammalia</taxon>
        <taxon>Metatheria</taxon>
        <taxon>Didelphimorphia</taxon>
        <taxon>Didelphidae</taxon>
        <taxon>Monodelphis</taxon>
    </lineage>
</organism>
<dbReference type="OMA" id="EATHEHQ"/>
<dbReference type="InterPro" id="IPR013083">
    <property type="entry name" value="Znf_RING/FYVE/PHD"/>
</dbReference>
<evidence type="ECO:0000256" key="4">
    <source>
        <dbReference type="PROSITE-ProRule" id="PRU00024"/>
    </source>
</evidence>
<keyword evidence="1" id="KW-0479">Metal-binding</keyword>
<dbReference type="Ensembl" id="ENSMODT00000028933.2">
    <property type="protein sequence ID" value="ENSMODP00000027392.2"/>
    <property type="gene ID" value="ENSMODG00000022818.3"/>
</dbReference>
<dbReference type="PROSITE" id="PS50119">
    <property type="entry name" value="ZF_BBOX"/>
    <property type="match status" value="1"/>
</dbReference>
<dbReference type="InterPro" id="IPR000315">
    <property type="entry name" value="Znf_B-box"/>
</dbReference>
<evidence type="ECO:0000256" key="2">
    <source>
        <dbReference type="ARBA" id="ARBA00022771"/>
    </source>
</evidence>
<dbReference type="GO" id="GO:0008270">
    <property type="term" value="F:zinc ion binding"/>
    <property type="evidence" value="ECO:0007669"/>
    <property type="project" value="UniProtKB-KW"/>
</dbReference>
<keyword evidence="9" id="KW-1185">Reference proteome</keyword>
<keyword evidence="5" id="KW-0175">Coiled coil</keyword>
<name>H9H9B2_MONDO</name>
<reference evidence="8" key="3">
    <citation type="submission" date="2025-09" db="UniProtKB">
        <authorList>
            <consortium name="Ensembl"/>
        </authorList>
    </citation>
    <scope>IDENTIFICATION</scope>
</reference>
<dbReference type="PANTHER" id="PTHR24103">
    <property type="entry name" value="E3 UBIQUITIN-PROTEIN LIGASE TRIM"/>
    <property type="match status" value="1"/>
</dbReference>
<evidence type="ECO:0000256" key="5">
    <source>
        <dbReference type="SAM" id="Coils"/>
    </source>
</evidence>
<dbReference type="InterPro" id="IPR017907">
    <property type="entry name" value="Znf_RING_CS"/>
</dbReference>
<dbReference type="SMART" id="SM00184">
    <property type="entry name" value="RING"/>
    <property type="match status" value="1"/>
</dbReference>